<sequence>METQAVPETEVLEKTSEEKRNEVLANRYRYPEKILGMMDKNMETVDFVYDYLEKRGHVYTSQLDLDKDIKLGEIPLLIQWDERWGYGQYGENIVATSGCGPTCMAMVIAGLTGNTTVTPYTLAVYSEEHGYLTDDGNTIWSFITEGGKEFGVQGQTISLNEETVTETLMEGNPIICSVGPGDFTDNGHFIVLVGCKDGKIKVNDPYSYANSEKLWEFEVLQPQIKNLWKMSKYETDEANLFEKHVFLE</sequence>
<reference evidence="1" key="1">
    <citation type="submission" date="2019-04" db="EMBL/GenBank/DDBJ databases">
        <title>Microbes associate with the intestines of laboratory mice.</title>
        <authorList>
            <person name="Navarre W."/>
            <person name="Wong E."/>
            <person name="Huang K."/>
            <person name="Tropini C."/>
            <person name="Ng K."/>
            <person name="Yu B."/>
        </authorList>
    </citation>
    <scope>NUCLEOTIDE SEQUENCE</scope>
    <source>
        <strain evidence="1">NM72_1-8</strain>
    </source>
</reference>
<gene>
    <name evidence="1" type="ORF">E5357_02275</name>
</gene>
<keyword evidence="1" id="KW-0378">Hydrolase</keyword>
<name>A0AC61R3C0_9FIRM</name>
<protein>
    <submittedName>
        <fullName evidence="1">Secreted protein containing domain of murein hydrolase</fullName>
    </submittedName>
</protein>
<organism evidence="1 2">
    <name type="scientific">Hominisplanchenecus murintestinalis</name>
    <dbReference type="NCBI Taxonomy" id="2941517"/>
    <lineage>
        <taxon>Bacteria</taxon>
        <taxon>Bacillati</taxon>
        <taxon>Bacillota</taxon>
        <taxon>Clostridia</taxon>
        <taxon>Lachnospirales</taxon>
        <taxon>Lachnospiraceae</taxon>
        <taxon>Hominisplanchenecus</taxon>
    </lineage>
</organism>
<dbReference type="Proteomes" id="UP000307720">
    <property type="component" value="Unassembled WGS sequence"/>
</dbReference>
<accession>A0AC61R3C0</accession>
<keyword evidence="2" id="KW-1185">Reference proteome</keyword>
<proteinExistence type="predicted"/>
<evidence type="ECO:0000313" key="2">
    <source>
        <dbReference type="Proteomes" id="UP000307720"/>
    </source>
</evidence>
<dbReference type="EMBL" id="SRZB01000002">
    <property type="protein sequence ID" value="TGY00503.1"/>
    <property type="molecule type" value="Genomic_DNA"/>
</dbReference>
<evidence type="ECO:0000313" key="1">
    <source>
        <dbReference type="EMBL" id="TGY00503.1"/>
    </source>
</evidence>
<comment type="caution">
    <text evidence="1">The sequence shown here is derived from an EMBL/GenBank/DDBJ whole genome shotgun (WGS) entry which is preliminary data.</text>
</comment>